<accession>A0A160PGM8</accession>
<sequence length="281" mass="29223">MRLSPVTAAMLATLLGGPLAAADRAPFETVGGWTVERRTGAAAAPACRMTRTEKDAQGEIAGLVIVSLDRGGLTLAVADRNWDFPAGARFSVPLLLDGRPAATTLIWTGDGQILRTALPETIVPDLLGARALALRFADGDMPLAVPDLAAAVAALRLCAAGPSSEPSVAAEPPLPPRARMAAYTVGLALQGVLRTCGAGATDAQREAVEAKMAALRPEMAPYEAAMRAQVTRSRGFTCPTADKEAEFQEALRRFITLSPDEFASAIDRQAEAAPGAPVTKP</sequence>
<protein>
    <submittedName>
        <fullName evidence="2">Uncharacterized protein</fullName>
    </submittedName>
</protein>
<dbReference type="AlphaFoldDB" id="A0A160PGM8"/>
<name>A0A160PGM8_9HYPH</name>
<gene>
    <name evidence="2" type="ORF">MPPM_3230</name>
</gene>
<evidence type="ECO:0000313" key="3">
    <source>
        <dbReference type="Proteomes" id="UP000218288"/>
    </source>
</evidence>
<dbReference type="EMBL" id="AP014809">
    <property type="protein sequence ID" value="BAU91835.1"/>
    <property type="molecule type" value="Genomic_DNA"/>
</dbReference>
<feature type="signal peptide" evidence="1">
    <location>
        <begin position="1"/>
        <end position="21"/>
    </location>
</feature>
<organism evidence="2 3">
    <name type="scientific">Methylorubrum populi</name>
    <dbReference type="NCBI Taxonomy" id="223967"/>
    <lineage>
        <taxon>Bacteria</taxon>
        <taxon>Pseudomonadati</taxon>
        <taxon>Pseudomonadota</taxon>
        <taxon>Alphaproteobacteria</taxon>
        <taxon>Hyphomicrobiales</taxon>
        <taxon>Methylobacteriaceae</taxon>
        <taxon>Methylorubrum</taxon>
    </lineage>
</organism>
<dbReference type="RefSeq" id="WP_096485888.1">
    <property type="nucleotide sequence ID" value="NZ_AP014809.1"/>
</dbReference>
<evidence type="ECO:0000313" key="2">
    <source>
        <dbReference type="EMBL" id="BAU91835.1"/>
    </source>
</evidence>
<dbReference type="OrthoDB" id="7988759at2"/>
<dbReference type="Proteomes" id="UP000218288">
    <property type="component" value="Chromosome"/>
</dbReference>
<feature type="chain" id="PRO_5007818803" evidence="1">
    <location>
        <begin position="22"/>
        <end position="281"/>
    </location>
</feature>
<keyword evidence="1" id="KW-0732">Signal</keyword>
<evidence type="ECO:0000256" key="1">
    <source>
        <dbReference type="SAM" id="SignalP"/>
    </source>
</evidence>
<reference evidence="2 3" key="1">
    <citation type="journal article" date="2016" name="Genome Announc.">
        <title>Complete Genome Sequence of Methylobacterium populi P-1M, Isolated from Pink-Pigmented Household Biofilm.</title>
        <authorList>
            <person name="Morohoshi T."/>
            <person name="Ikeda T."/>
        </authorList>
    </citation>
    <scope>NUCLEOTIDE SEQUENCE [LARGE SCALE GENOMIC DNA]</scope>
    <source>
        <strain evidence="2 3">P-1M</strain>
    </source>
</reference>
<proteinExistence type="predicted"/>